<evidence type="ECO:0000259" key="4">
    <source>
        <dbReference type="PROSITE" id="PS50404"/>
    </source>
</evidence>
<dbReference type="PANTHER" id="PTHR44051:SF8">
    <property type="entry name" value="GLUTATHIONE S-TRANSFERASE GSTA"/>
    <property type="match status" value="1"/>
</dbReference>
<gene>
    <name evidence="6" type="ORF">SEMRO_633_G178770.1</name>
</gene>
<dbReference type="AlphaFoldDB" id="A0A9N8E982"/>
<dbReference type="SUPFAM" id="SSF52833">
    <property type="entry name" value="Thioredoxin-like"/>
    <property type="match status" value="1"/>
</dbReference>
<evidence type="ECO:0000256" key="1">
    <source>
        <dbReference type="ARBA" id="ARBA00007409"/>
    </source>
</evidence>
<evidence type="ECO:0000313" key="7">
    <source>
        <dbReference type="Proteomes" id="UP001153069"/>
    </source>
</evidence>
<dbReference type="InterPro" id="IPR004046">
    <property type="entry name" value="GST_C"/>
</dbReference>
<organism evidence="6 7">
    <name type="scientific">Seminavis robusta</name>
    <dbReference type="NCBI Taxonomy" id="568900"/>
    <lineage>
        <taxon>Eukaryota</taxon>
        <taxon>Sar</taxon>
        <taxon>Stramenopiles</taxon>
        <taxon>Ochrophyta</taxon>
        <taxon>Bacillariophyta</taxon>
        <taxon>Bacillariophyceae</taxon>
        <taxon>Bacillariophycidae</taxon>
        <taxon>Naviculales</taxon>
        <taxon>Naviculaceae</taxon>
        <taxon>Seminavis</taxon>
    </lineage>
</organism>
<proteinExistence type="inferred from homology"/>
<dbReference type="InterPro" id="IPR004045">
    <property type="entry name" value="Glutathione_S-Trfase_N"/>
</dbReference>
<dbReference type="SFLD" id="SFLDS00019">
    <property type="entry name" value="Glutathione_Transferase_(cytos"/>
    <property type="match status" value="1"/>
</dbReference>
<protein>
    <submittedName>
        <fullName evidence="6">S-transferase GstB</fullName>
    </submittedName>
</protein>
<evidence type="ECO:0000256" key="2">
    <source>
        <dbReference type="RuleBase" id="RU003494"/>
    </source>
</evidence>
<dbReference type="Pfam" id="PF02798">
    <property type="entry name" value="GST_N"/>
    <property type="match status" value="1"/>
</dbReference>
<dbReference type="OrthoDB" id="422574at2759"/>
<dbReference type="Gene3D" id="1.20.1050.10">
    <property type="match status" value="1"/>
</dbReference>
<sequence length="255" mass="28319">MWRHFIISLIGCISVANAFSSTRARLLPLTQPSNAARSCASKSSTALLVGLTLYGSQGSRSPLVNWAAYELGLDFTMGDLAKNPHPFGQIPCLVDTDKDATVFESGAILLYMTTLASKDDKKSQAEVYSWVCWANASLDPICFLETPDGKVYDTGLKNSNNKRIRQLDQILDQRQYLVSEDKFSVADVAVASYLLYVIQFFPDIDLSPWPGIVRYLKDCVSREAYAKAFGPPVQAFLVEKLENMGNKDKKLFGMF</sequence>
<dbReference type="PROSITE" id="PS50405">
    <property type="entry name" value="GST_CTER"/>
    <property type="match status" value="1"/>
</dbReference>
<accession>A0A9N8E982</accession>
<reference evidence="6" key="1">
    <citation type="submission" date="2020-06" db="EMBL/GenBank/DDBJ databases">
        <authorList>
            <consortium name="Plant Systems Biology data submission"/>
        </authorList>
    </citation>
    <scope>NUCLEOTIDE SEQUENCE</scope>
    <source>
        <strain evidence="6">D6</strain>
    </source>
</reference>
<dbReference type="InterPro" id="IPR036249">
    <property type="entry name" value="Thioredoxin-like_sf"/>
</dbReference>
<dbReference type="Proteomes" id="UP001153069">
    <property type="component" value="Unassembled WGS sequence"/>
</dbReference>
<dbReference type="InterPro" id="IPR036282">
    <property type="entry name" value="Glutathione-S-Trfase_C_sf"/>
</dbReference>
<feature type="domain" description="GST C-terminal" evidence="5">
    <location>
        <begin position="120"/>
        <end position="251"/>
    </location>
</feature>
<dbReference type="Gene3D" id="3.40.30.10">
    <property type="entry name" value="Glutaredoxin"/>
    <property type="match status" value="1"/>
</dbReference>
<keyword evidence="7" id="KW-1185">Reference proteome</keyword>
<evidence type="ECO:0000256" key="3">
    <source>
        <dbReference type="SAM" id="SignalP"/>
    </source>
</evidence>
<name>A0A9N8E982_9STRA</name>
<dbReference type="InterPro" id="IPR040079">
    <property type="entry name" value="Glutathione_S-Trfase"/>
</dbReference>
<dbReference type="Pfam" id="PF00043">
    <property type="entry name" value="GST_C"/>
    <property type="match status" value="1"/>
</dbReference>
<evidence type="ECO:0000313" key="6">
    <source>
        <dbReference type="EMBL" id="CAB9514114.1"/>
    </source>
</evidence>
<feature type="chain" id="PRO_5040341690" evidence="3">
    <location>
        <begin position="19"/>
        <end position="255"/>
    </location>
</feature>
<comment type="caution">
    <text evidence="6">The sequence shown here is derived from an EMBL/GenBank/DDBJ whole genome shotgun (WGS) entry which is preliminary data.</text>
</comment>
<keyword evidence="3" id="KW-0732">Signal</keyword>
<feature type="domain" description="GST N-terminal" evidence="4">
    <location>
        <begin position="27"/>
        <end position="120"/>
    </location>
</feature>
<evidence type="ECO:0000259" key="5">
    <source>
        <dbReference type="PROSITE" id="PS50405"/>
    </source>
</evidence>
<dbReference type="PANTHER" id="PTHR44051">
    <property type="entry name" value="GLUTATHIONE S-TRANSFERASE-RELATED"/>
    <property type="match status" value="1"/>
</dbReference>
<feature type="signal peptide" evidence="3">
    <location>
        <begin position="1"/>
        <end position="18"/>
    </location>
</feature>
<dbReference type="InterPro" id="IPR010987">
    <property type="entry name" value="Glutathione-S-Trfase_C-like"/>
</dbReference>
<dbReference type="PROSITE" id="PS50404">
    <property type="entry name" value="GST_NTER"/>
    <property type="match status" value="1"/>
</dbReference>
<comment type="similarity">
    <text evidence="1 2">Belongs to the GST superfamily.</text>
</comment>
<dbReference type="EMBL" id="CAICTM010000632">
    <property type="protein sequence ID" value="CAB9514114.1"/>
    <property type="molecule type" value="Genomic_DNA"/>
</dbReference>
<dbReference type="SUPFAM" id="SSF47616">
    <property type="entry name" value="GST C-terminal domain-like"/>
    <property type="match status" value="1"/>
</dbReference>